<dbReference type="PANTHER" id="PTHR43861:SF1">
    <property type="entry name" value="TRANS-ACONITATE 2-METHYLTRANSFERASE"/>
    <property type="match status" value="1"/>
</dbReference>
<dbReference type="GO" id="GO:0008168">
    <property type="term" value="F:methyltransferase activity"/>
    <property type="evidence" value="ECO:0007669"/>
    <property type="project" value="UniProtKB-KW"/>
</dbReference>
<dbReference type="EMBL" id="CP012836">
    <property type="protein sequence ID" value="AMQ55148.1"/>
    <property type="molecule type" value="Genomic_DNA"/>
</dbReference>
<dbReference type="InterPro" id="IPR013217">
    <property type="entry name" value="Methyltransf_12"/>
</dbReference>
<dbReference type="KEGG" id="alm:AO498_01985"/>
<dbReference type="RefSeq" id="WP_067543048.1">
    <property type="nucleotide sequence ID" value="NZ_CP012836.1"/>
</dbReference>
<reference evidence="2 3" key="2">
    <citation type="journal article" date="2016" name="Genome Announc.">
        <title>Complete Genome Sequence of Algoriphagus sp. Strain M8-2, Isolated from a Brackish Lake.</title>
        <authorList>
            <person name="Muraguchi Y."/>
            <person name="Kushimoto K."/>
            <person name="Ohtsubo Y."/>
            <person name="Suzuki T."/>
            <person name="Dohra H."/>
            <person name="Kimbara K."/>
            <person name="Shintani M."/>
        </authorList>
    </citation>
    <scope>NUCLEOTIDE SEQUENCE [LARGE SCALE GENOMIC DNA]</scope>
    <source>
        <strain evidence="2 3">M8-2</strain>
    </source>
</reference>
<accession>A0A142EJ43</accession>
<keyword evidence="2" id="KW-0489">Methyltransferase</keyword>
<dbReference type="SUPFAM" id="SSF53335">
    <property type="entry name" value="S-adenosyl-L-methionine-dependent methyltransferases"/>
    <property type="match status" value="1"/>
</dbReference>
<feature type="domain" description="Methyltransferase type 12" evidence="1">
    <location>
        <begin position="39"/>
        <end position="128"/>
    </location>
</feature>
<evidence type="ECO:0000259" key="1">
    <source>
        <dbReference type="Pfam" id="PF08242"/>
    </source>
</evidence>
<reference evidence="3" key="1">
    <citation type="submission" date="2015-09" db="EMBL/GenBank/DDBJ databases">
        <title>Complete sequence of Algoriphagus sp. M8-2.</title>
        <authorList>
            <person name="Shintani M."/>
        </authorList>
    </citation>
    <scope>NUCLEOTIDE SEQUENCE [LARGE SCALE GENOMIC DNA]</scope>
    <source>
        <strain evidence="3">M8-2</strain>
    </source>
</reference>
<evidence type="ECO:0000313" key="3">
    <source>
        <dbReference type="Proteomes" id="UP000073816"/>
    </source>
</evidence>
<dbReference type="STRING" id="1727163.AO498_01985"/>
<dbReference type="GO" id="GO:0032259">
    <property type="term" value="P:methylation"/>
    <property type="evidence" value="ECO:0007669"/>
    <property type="project" value="UniProtKB-KW"/>
</dbReference>
<name>A0A142EJ43_9BACT</name>
<dbReference type="PATRIC" id="fig|1727163.4.peg.420"/>
<proteinExistence type="predicted"/>
<dbReference type="Pfam" id="PF08242">
    <property type="entry name" value="Methyltransf_12"/>
    <property type="match status" value="1"/>
</dbReference>
<organism evidence="2 3">
    <name type="scientific">Algoriphagus sanaruensis</name>
    <dbReference type="NCBI Taxonomy" id="1727163"/>
    <lineage>
        <taxon>Bacteria</taxon>
        <taxon>Pseudomonadati</taxon>
        <taxon>Bacteroidota</taxon>
        <taxon>Cytophagia</taxon>
        <taxon>Cytophagales</taxon>
        <taxon>Cyclobacteriaceae</taxon>
        <taxon>Algoriphagus</taxon>
    </lineage>
</organism>
<protein>
    <submittedName>
        <fullName evidence="2">Methylase</fullName>
    </submittedName>
</protein>
<dbReference type="PANTHER" id="PTHR43861">
    <property type="entry name" value="TRANS-ACONITATE 2-METHYLTRANSFERASE-RELATED"/>
    <property type="match status" value="1"/>
</dbReference>
<dbReference type="Proteomes" id="UP000073816">
    <property type="component" value="Chromosome"/>
</dbReference>
<dbReference type="OrthoDB" id="9777830at2"/>
<dbReference type="Gene3D" id="3.40.50.150">
    <property type="entry name" value="Vaccinia Virus protein VP39"/>
    <property type="match status" value="1"/>
</dbReference>
<keyword evidence="2" id="KW-0808">Transferase</keyword>
<dbReference type="CDD" id="cd02440">
    <property type="entry name" value="AdoMet_MTases"/>
    <property type="match status" value="1"/>
</dbReference>
<dbReference type="AlphaFoldDB" id="A0A142EJ43"/>
<gene>
    <name evidence="2" type="ORF">AO498_01985</name>
</gene>
<keyword evidence="3" id="KW-1185">Reference proteome</keyword>
<sequence>MNYLHGYQDKEQARLLEQSGILASLIYEKIDFSGCHHILELGSGVGAQTKILLDLFPNLQITCVDIEQKQLIKAKENLREYEGRVRFECQDIHYPKFDQIFDGLFICWTLEHLANPSQVLFRIKPFLDFGAKVFITEVFNASFYFYPKLQGLLQYYEAYNSHQKELGGNPDIGIHLGNLLNTAGFQQIEIRNGGFLCDQRDGERLKNFCLYWKTLMKSAEDSLLKSDKVTPEIVLQMERDLDSLSDDENAVFFYQFAQAKAIN</sequence>
<dbReference type="InterPro" id="IPR029063">
    <property type="entry name" value="SAM-dependent_MTases_sf"/>
</dbReference>
<evidence type="ECO:0000313" key="2">
    <source>
        <dbReference type="EMBL" id="AMQ55148.1"/>
    </source>
</evidence>